<proteinExistence type="predicted"/>
<protein>
    <recommendedName>
        <fullName evidence="3">FMN hydroxy acid dehydrogenase domain-containing protein</fullName>
    </recommendedName>
</protein>
<evidence type="ECO:0000313" key="5">
    <source>
        <dbReference type="Proteomes" id="UP001227192"/>
    </source>
</evidence>
<feature type="domain" description="FMN hydroxy acid dehydrogenase" evidence="3">
    <location>
        <begin position="73"/>
        <end position="230"/>
    </location>
</feature>
<dbReference type="Pfam" id="PF01070">
    <property type="entry name" value="FMN_dh"/>
    <property type="match status" value="1"/>
</dbReference>
<dbReference type="SUPFAM" id="SSF55856">
    <property type="entry name" value="Cytochrome b5-like heme/steroid binding domain"/>
    <property type="match status" value="1"/>
</dbReference>
<evidence type="ECO:0000259" key="3">
    <source>
        <dbReference type="PROSITE" id="PS51349"/>
    </source>
</evidence>
<dbReference type="Gene3D" id="3.20.20.70">
    <property type="entry name" value="Aldolase class I"/>
    <property type="match status" value="1"/>
</dbReference>
<accession>A0AAI9TEB0</accession>
<dbReference type="InterPro" id="IPR036400">
    <property type="entry name" value="Cyt_B5-like_heme/steroid_sf"/>
</dbReference>
<comment type="cofactor">
    <cofactor evidence="1">
        <name>FMN</name>
        <dbReference type="ChEBI" id="CHEBI:58210"/>
    </cofactor>
</comment>
<dbReference type="InterPro" id="IPR000262">
    <property type="entry name" value="FMN-dep_DH"/>
</dbReference>
<reference evidence="4" key="1">
    <citation type="submission" date="2015-06" db="EMBL/GenBank/DDBJ databases">
        <authorList>
            <person name="Nguyen H."/>
        </authorList>
    </citation>
    <scope>NUCLEOTIDE SEQUENCE</scope>
    <source>
        <strain evidence="4">DAOM 180753</strain>
    </source>
</reference>
<dbReference type="PROSITE" id="PS51349">
    <property type="entry name" value="FMN_HYDROXY_ACID_DH_2"/>
    <property type="match status" value="1"/>
</dbReference>
<dbReference type="SUPFAM" id="SSF51395">
    <property type="entry name" value="FMN-linked oxidoreductases"/>
    <property type="match status" value="1"/>
</dbReference>
<evidence type="ECO:0000313" key="4">
    <source>
        <dbReference type="EMBL" id="KAJ9485469.1"/>
    </source>
</evidence>
<dbReference type="GO" id="GO:0016491">
    <property type="term" value="F:oxidoreductase activity"/>
    <property type="evidence" value="ECO:0007669"/>
    <property type="project" value="UniProtKB-KW"/>
</dbReference>
<dbReference type="Gene3D" id="3.10.120.10">
    <property type="entry name" value="Cytochrome b5-like heme/steroid binding domain"/>
    <property type="match status" value="1"/>
</dbReference>
<sequence length="230" mass="24479">MSPALPQTTQVMLKVIIRYAGHDATAPYNEVHTPATIKTLPQTQLIGQLDPSSVETWGNKSAPQITSQTTTKPQLNAILSTHDFEDAARDSLSKKACPFYSSAATDLISHNSNQSFYRRIWMRPRLLQNVLTINTQATILGAPLALPVVAVPVALSRLANPAGEKGIAGACAKKSIGYCIPITASFSGEEIIASVPPSTHSSSSCMSVRTELHRSPPFDGSGILVSVPSS</sequence>
<keyword evidence="2" id="KW-0560">Oxidoreductase</keyword>
<dbReference type="InterPro" id="IPR037396">
    <property type="entry name" value="FMN_HAD"/>
</dbReference>
<dbReference type="PANTHER" id="PTHR10578:SF104">
    <property type="entry name" value="CYTOCHROME B2, MITOCHONDRIAL-RELATED"/>
    <property type="match status" value="1"/>
</dbReference>
<dbReference type="PANTHER" id="PTHR10578">
    <property type="entry name" value="S -2-HYDROXY-ACID OXIDASE-RELATED"/>
    <property type="match status" value="1"/>
</dbReference>
<dbReference type="AlphaFoldDB" id="A0AAI9TEB0"/>
<reference evidence="4" key="2">
    <citation type="journal article" date="2016" name="Fungal Biol.">
        <title>Ochratoxin A production by Penicillium thymicola.</title>
        <authorList>
            <person name="Nguyen H.D.T."/>
            <person name="McMullin D.R."/>
            <person name="Ponomareva E."/>
            <person name="Riley R."/>
            <person name="Pomraning K.R."/>
            <person name="Baker S.E."/>
            <person name="Seifert K.A."/>
        </authorList>
    </citation>
    <scope>NUCLEOTIDE SEQUENCE</scope>
    <source>
        <strain evidence="4">DAOM 180753</strain>
    </source>
</reference>
<comment type="caution">
    <text evidence="4">The sequence shown here is derived from an EMBL/GenBank/DDBJ whole genome shotgun (WGS) entry which is preliminary data.</text>
</comment>
<evidence type="ECO:0000256" key="1">
    <source>
        <dbReference type="ARBA" id="ARBA00001917"/>
    </source>
</evidence>
<name>A0AAI9TEB0_PENTH</name>
<dbReference type="InterPro" id="IPR013785">
    <property type="entry name" value="Aldolase_TIM"/>
</dbReference>
<evidence type="ECO:0000256" key="2">
    <source>
        <dbReference type="ARBA" id="ARBA00023002"/>
    </source>
</evidence>
<dbReference type="EMBL" id="LACB01000265">
    <property type="protein sequence ID" value="KAJ9485469.1"/>
    <property type="molecule type" value="Genomic_DNA"/>
</dbReference>
<gene>
    <name evidence="4" type="ORF">VN97_g7891</name>
</gene>
<dbReference type="Proteomes" id="UP001227192">
    <property type="component" value="Unassembled WGS sequence"/>
</dbReference>
<organism evidence="4 5">
    <name type="scientific">Penicillium thymicola</name>
    <dbReference type="NCBI Taxonomy" id="293382"/>
    <lineage>
        <taxon>Eukaryota</taxon>
        <taxon>Fungi</taxon>
        <taxon>Dikarya</taxon>
        <taxon>Ascomycota</taxon>
        <taxon>Pezizomycotina</taxon>
        <taxon>Eurotiomycetes</taxon>
        <taxon>Eurotiomycetidae</taxon>
        <taxon>Eurotiales</taxon>
        <taxon>Aspergillaceae</taxon>
        <taxon>Penicillium</taxon>
    </lineage>
</organism>
<keyword evidence="5" id="KW-1185">Reference proteome</keyword>